<evidence type="ECO:0000256" key="3">
    <source>
        <dbReference type="ARBA" id="ARBA00022723"/>
    </source>
</evidence>
<feature type="binding site" evidence="10">
    <location>
        <position position="186"/>
    </location>
    <ligand>
        <name>[4Fe-4S] cluster</name>
        <dbReference type="ChEBI" id="CHEBI:49883"/>
    </ligand>
</feature>
<dbReference type="EC" id="4.2.99.18" evidence="10"/>
<keyword evidence="9 10" id="KW-0326">Glycosidase</keyword>
<keyword evidence="10" id="KW-0456">Lyase</keyword>
<feature type="binding site" evidence="10">
    <location>
        <position position="196"/>
    </location>
    <ligand>
        <name>[4Fe-4S] cluster</name>
        <dbReference type="ChEBI" id="CHEBI:49883"/>
    </ligand>
</feature>
<dbReference type="SMART" id="SM00478">
    <property type="entry name" value="ENDO3c"/>
    <property type="match status" value="1"/>
</dbReference>
<evidence type="ECO:0000256" key="7">
    <source>
        <dbReference type="ARBA" id="ARBA00023014"/>
    </source>
</evidence>
<evidence type="ECO:0000256" key="5">
    <source>
        <dbReference type="ARBA" id="ARBA00022801"/>
    </source>
</evidence>
<comment type="caution">
    <text evidence="12">The sequence shown here is derived from an EMBL/GenBank/DDBJ whole genome shotgun (WGS) entry which is preliminary data.</text>
</comment>
<gene>
    <name evidence="10 12" type="primary">nth</name>
    <name evidence="12" type="ORF">COB21_03160</name>
</gene>
<protein>
    <recommendedName>
        <fullName evidence="10">Endonuclease III</fullName>
        <ecNumber evidence="10">4.2.99.18</ecNumber>
    </recommendedName>
    <alternativeName>
        <fullName evidence="10">DNA-(apurinic or apyrimidinic site) lyase</fullName>
    </alternativeName>
</protein>
<dbReference type="GO" id="GO:0019104">
    <property type="term" value="F:DNA N-glycosylase activity"/>
    <property type="evidence" value="ECO:0007669"/>
    <property type="project" value="UniProtKB-UniRule"/>
</dbReference>
<keyword evidence="2 10" id="KW-0004">4Fe-4S</keyword>
<dbReference type="Gene3D" id="1.10.1670.10">
    <property type="entry name" value="Helix-hairpin-Helix base-excision DNA repair enzymes (C-terminal)"/>
    <property type="match status" value="1"/>
</dbReference>
<dbReference type="Gene3D" id="1.10.340.30">
    <property type="entry name" value="Hypothetical protein, domain 2"/>
    <property type="match status" value="1"/>
</dbReference>
<keyword evidence="5 10" id="KW-0378">Hydrolase</keyword>
<dbReference type="InterPro" id="IPR023170">
    <property type="entry name" value="HhH_base_excis_C"/>
</dbReference>
<sequence>MSMTPQAIADILEKLYPAPPIPLKHNNAFELLIAVMLSAQCTDARVNQITPKLFKRAATPKAMEQLEQKEVEEIIKPLGFFRQKARSILEISKTLEKEYGGEVPASLEKLERLRGVGHKTASVVMCQAFGEPAFPVDTHIFRSARRWGLSQGASVERVEKDLKALFSIKTWAKLHLQIIYFSREYCPARGHCVAECPICSQL</sequence>
<dbReference type="AlphaFoldDB" id="A0A2A4X424"/>
<feature type="domain" description="HhH-GPD" evidence="11">
    <location>
        <begin position="37"/>
        <end position="184"/>
    </location>
</feature>
<dbReference type="PANTHER" id="PTHR10359">
    <property type="entry name" value="A/G-SPECIFIC ADENINE GLYCOSYLASE/ENDONUCLEASE III"/>
    <property type="match status" value="1"/>
</dbReference>
<evidence type="ECO:0000256" key="4">
    <source>
        <dbReference type="ARBA" id="ARBA00022763"/>
    </source>
</evidence>
<keyword evidence="10" id="KW-0238">DNA-binding</keyword>
<dbReference type="GO" id="GO:0006285">
    <property type="term" value="P:base-excision repair, AP site formation"/>
    <property type="evidence" value="ECO:0007669"/>
    <property type="project" value="TreeGrafter"/>
</dbReference>
<dbReference type="InterPro" id="IPR003265">
    <property type="entry name" value="HhH-GPD_domain"/>
</dbReference>
<dbReference type="GO" id="GO:0051539">
    <property type="term" value="F:4 iron, 4 sulfur cluster binding"/>
    <property type="evidence" value="ECO:0007669"/>
    <property type="project" value="UniProtKB-UniRule"/>
</dbReference>
<reference evidence="13" key="1">
    <citation type="submission" date="2017-08" db="EMBL/GenBank/DDBJ databases">
        <title>A dynamic microbial community with high functional redundancy inhabits the cold, oxic subseafloor aquifer.</title>
        <authorList>
            <person name="Tully B.J."/>
            <person name="Wheat C.G."/>
            <person name="Glazer B.T."/>
            <person name="Huber J.A."/>
        </authorList>
    </citation>
    <scope>NUCLEOTIDE SEQUENCE [LARGE SCALE GENOMIC DNA]</scope>
</reference>
<evidence type="ECO:0000256" key="6">
    <source>
        <dbReference type="ARBA" id="ARBA00023004"/>
    </source>
</evidence>
<keyword evidence="12" id="KW-0540">Nuclease</keyword>
<evidence type="ECO:0000256" key="10">
    <source>
        <dbReference type="HAMAP-Rule" id="MF_00942"/>
    </source>
</evidence>
<keyword evidence="6 10" id="KW-0408">Iron</keyword>
<dbReference type="FunFam" id="1.10.340.30:FF:000001">
    <property type="entry name" value="Endonuclease III"/>
    <property type="match status" value="1"/>
</dbReference>
<dbReference type="SUPFAM" id="SSF48150">
    <property type="entry name" value="DNA-glycosylase"/>
    <property type="match status" value="1"/>
</dbReference>
<dbReference type="GO" id="GO:0140078">
    <property type="term" value="F:class I DNA-(apurinic or apyrimidinic site) endonuclease activity"/>
    <property type="evidence" value="ECO:0007669"/>
    <property type="project" value="UniProtKB-EC"/>
</dbReference>
<comment type="function">
    <text evidence="10">DNA repair enzyme that has both DNA N-glycosylase activity and AP-lyase activity. The DNA N-glycosylase activity releases various damaged pyrimidines from DNA by cleaving the N-glycosidic bond, leaving an AP (apurinic/apyrimidinic) site. The AP-lyase activity cleaves the phosphodiester bond 3' to the AP site by a beta-elimination, leaving a 3'-terminal unsaturated sugar and a product with a terminal 5'-phosphate.</text>
</comment>
<evidence type="ECO:0000259" key="11">
    <source>
        <dbReference type="SMART" id="SM00478"/>
    </source>
</evidence>
<keyword evidence="4 10" id="KW-0227">DNA damage</keyword>
<dbReference type="GO" id="GO:0003677">
    <property type="term" value="F:DNA binding"/>
    <property type="evidence" value="ECO:0007669"/>
    <property type="project" value="UniProtKB-UniRule"/>
</dbReference>
<keyword evidence="7 10" id="KW-0411">Iron-sulfur</keyword>
<dbReference type="EMBL" id="NVUK01000017">
    <property type="protein sequence ID" value="PCI77388.1"/>
    <property type="molecule type" value="Genomic_DNA"/>
</dbReference>
<evidence type="ECO:0000313" key="12">
    <source>
        <dbReference type="EMBL" id="PCI77388.1"/>
    </source>
</evidence>
<proteinExistence type="inferred from homology"/>
<dbReference type="CDD" id="cd00056">
    <property type="entry name" value="ENDO3c"/>
    <property type="match status" value="1"/>
</dbReference>
<comment type="catalytic activity">
    <reaction evidence="10">
        <text>2'-deoxyribonucleotide-(2'-deoxyribose 5'-phosphate)-2'-deoxyribonucleotide-DNA = a 3'-end 2'-deoxyribonucleotide-(2,3-dehydro-2,3-deoxyribose 5'-phosphate)-DNA + a 5'-end 5'-phospho-2'-deoxyribonucleoside-DNA + H(+)</text>
        <dbReference type="Rhea" id="RHEA:66592"/>
        <dbReference type="Rhea" id="RHEA-COMP:13180"/>
        <dbReference type="Rhea" id="RHEA-COMP:16897"/>
        <dbReference type="Rhea" id="RHEA-COMP:17067"/>
        <dbReference type="ChEBI" id="CHEBI:15378"/>
        <dbReference type="ChEBI" id="CHEBI:136412"/>
        <dbReference type="ChEBI" id="CHEBI:157695"/>
        <dbReference type="ChEBI" id="CHEBI:167181"/>
        <dbReference type="EC" id="4.2.99.18"/>
    </reaction>
</comment>
<keyword evidence="12" id="KW-0255">Endonuclease</keyword>
<comment type="cofactor">
    <cofactor evidence="10">
        <name>[4Fe-4S] cluster</name>
        <dbReference type="ChEBI" id="CHEBI:49883"/>
    </cofactor>
    <text evidence="10">Binds 1 [4Fe-4S] cluster.</text>
</comment>
<keyword evidence="3 10" id="KW-0479">Metal-binding</keyword>
<dbReference type="PANTHER" id="PTHR10359:SF18">
    <property type="entry name" value="ENDONUCLEASE III"/>
    <property type="match status" value="1"/>
</dbReference>
<dbReference type="Pfam" id="PF00730">
    <property type="entry name" value="HhH-GPD"/>
    <property type="match status" value="1"/>
</dbReference>
<dbReference type="HAMAP" id="MF_00942">
    <property type="entry name" value="Nth"/>
    <property type="match status" value="1"/>
</dbReference>
<dbReference type="PIRSF" id="PIRSF001435">
    <property type="entry name" value="Nth"/>
    <property type="match status" value="1"/>
</dbReference>
<evidence type="ECO:0000256" key="1">
    <source>
        <dbReference type="ARBA" id="ARBA00008343"/>
    </source>
</evidence>
<dbReference type="InterPro" id="IPR011257">
    <property type="entry name" value="DNA_glycosylase"/>
</dbReference>
<evidence type="ECO:0000256" key="8">
    <source>
        <dbReference type="ARBA" id="ARBA00023204"/>
    </source>
</evidence>
<dbReference type="GO" id="GO:0046872">
    <property type="term" value="F:metal ion binding"/>
    <property type="evidence" value="ECO:0007669"/>
    <property type="project" value="UniProtKB-KW"/>
</dbReference>
<evidence type="ECO:0000256" key="9">
    <source>
        <dbReference type="ARBA" id="ARBA00023295"/>
    </source>
</evidence>
<dbReference type="NCBIfam" id="TIGR01083">
    <property type="entry name" value="nth"/>
    <property type="match status" value="1"/>
</dbReference>
<evidence type="ECO:0000313" key="13">
    <source>
        <dbReference type="Proteomes" id="UP000218775"/>
    </source>
</evidence>
<dbReference type="InterPro" id="IPR005759">
    <property type="entry name" value="Nth"/>
</dbReference>
<evidence type="ECO:0000256" key="2">
    <source>
        <dbReference type="ARBA" id="ARBA00022485"/>
    </source>
</evidence>
<comment type="similarity">
    <text evidence="1 10">Belongs to the Nth/MutY family.</text>
</comment>
<feature type="binding site" evidence="10">
    <location>
        <position position="192"/>
    </location>
    <ligand>
        <name>[4Fe-4S] cluster</name>
        <dbReference type="ChEBI" id="CHEBI:49883"/>
    </ligand>
</feature>
<keyword evidence="8 10" id="KW-0234">DNA repair</keyword>
<accession>A0A2A4X424</accession>
<name>A0A2A4X424_UNCAE</name>
<organism evidence="12 13">
    <name type="scientific">Aerophobetes bacterium</name>
    <dbReference type="NCBI Taxonomy" id="2030807"/>
    <lineage>
        <taxon>Bacteria</taxon>
        <taxon>Candidatus Aerophobota</taxon>
    </lineage>
</organism>
<dbReference type="Proteomes" id="UP000218775">
    <property type="component" value="Unassembled WGS sequence"/>
</dbReference>